<dbReference type="Pfam" id="PF13855">
    <property type="entry name" value="LRR_8"/>
    <property type="match status" value="2"/>
</dbReference>
<sequence length="618" mass="72638">YAHNEIKEFIDIFHEDFKIDQSETTYKLEQLFKMYCVEIDLIQLKRLIMIYLILINDLNDPFKINIQNVLFKTLQTLWKEDEKFYSQLIKLFEARLFVNIFTKTLLFEVKIRFGLFLINFSKLSISNSRLFCARMFLCSLYKEEEEFRKKADLIFVECDFYKIKPDEINSLLENFDNLSNDEYMNSLKAQKRPLDSSPNSLDQSPKRFKTKEITTQDNLNKTDVNNNQLLDNNHLLSDIMPTINLNNLSFNAEFLNDFDHSICERLKEPLREPEVIVISSDDEHDETLSTIIKKIEPLCNCITLYEQKIETFPLSVLCKFPNLKSVTINYCNLNHLDTKDLNCLNNLEILNLRSNCLTQIDSGLFEKIPKLSQLDLRNNKIQNLSENIFKSCKKLKILNLSNNMLSNLDASLFEFSTSLEEIDCSKNFIEKLDANLFKNLINLKKINFCKNKIIALGEGIFDSNRLLTEILISNNSIVDLPKGLFKNLDFLNIINLSNNRIEILDADLFEHNIQLNQIQISYNRIQNLDSNIFKNLIELYLVHCTNNQIDYLPKELFRSCLKLKRIFFLKNKIKNLDMNLFNNLVELEEIDFSKNVSTCCLDVDFLKFIAPNLKFVRY</sequence>
<accession>A0A813X0N0</accession>
<dbReference type="Gene3D" id="3.80.10.10">
    <property type="entry name" value="Ribonuclease Inhibitor"/>
    <property type="match status" value="1"/>
</dbReference>
<reference evidence="3" key="1">
    <citation type="submission" date="2021-02" db="EMBL/GenBank/DDBJ databases">
        <authorList>
            <person name="Nowell W R."/>
        </authorList>
    </citation>
    <scope>NUCLEOTIDE SEQUENCE</scope>
    <source>
        <strain evidence="3">Ploen Becks lab</strain>
    </source>
</reference>
<proteinExistence type="predicted"/>
<dbReference type="InterPro" id="IPR003591">
    <property type="entry name" value="Leu-rich_rpt_typical-subtyp"/>
</dbReference>
<dbReference type="OrthoDB" id="1055097at2759"/>
<dbReference type="SMART" id="SM00369">
    <property type="entry name" value="LRR_TYP"/>
    <property type="match status" value="8"/>
</dbReference>
<feature type="non-terminal residue" evidence="3">
    <location>
        <position position="1"/>
    </location>
</feature>
<evidence type="ECO:0000256" key="2">
    <source>
        <dbReference type="ARBA" id="ARBA00022737"/>
    </source>
</evidence>
<keyword evidence="1" id="KW-0433">Leucine-rich repeat</keyword>
<dbReference type="PANTHER" id="PTHR45712">
    <property type="entry name" value="AGAP008170-PA"/>
    <property type="match status" value="1"/>
</dbReference>
<dbReference type="SUPFAM" id="SSF52058">
    <property type="entry name" value="L domain-like"/>
    <property type="match status" value="1"/>
</dbReference>
<name>A0A813X0N0_9BILA</name>
<gene>
    <name evidence="3" type="ORF">OXX778_LOCUS9548</name>
</gene>
<evidence type="ECO:0000256" key="1">
    <source>
        <dbReference type="ARBA" id="ARBA00022614"/>
    </source>
</evidence>
<dbReference type="FunFam" id="3.80.10.10:FF:001164">
    <property type="entry name" value="GH01279p"/>
    <property type="match status" value="1"/>
</dbReference>
<dbReference type="InterPro" id="IPR032675">
    <property type="entry name" value="LRR_dom_sf"/>
</dbReference>
<dbReference type="Proteomes" id="UP000663879">
    <property type="component" value="Unassembled WGS sequence"/>
</dbReference>
<comment type="caution">
    <text evidence="3">The sequence shown here is derived from an EMBL/GenBank/DDBJ whole genome shotgun (WGS) entry which is preliminary data.</text>
</comment>
<dbReference type="EMBL" id="CAJNOC010001418">
    <property type="protein sequence ID" value="CAF0863276.1"/>
    <property type="molecule type" value="Genomic_DNA"/>
</dbReference>
<dbReference type="InterPro" id="IPR001611">
    <property type="entry name" value="Leu-rich_rpt"/>
</dbReference>
<protein>
    <submittedName>
        <fullName evidence="3">Uncharacterized protein</fullName>
    </submittedName>
</protein>
<dbReference type="PROSITE" id="PS51450">
    <property type="entry name" value="LRR"/>
    <property type="match status" value="3"/>
</dbReference>
<dbReference type="AlphaFoldDB" id="A0A813X0N0"/>
<dbReference type="InterPro" id="IPR050333">
    <property type="entry name" value="SLRP"/>
</dbReference>
<organism evidence="3 4">
    <name type="scientific">Brachionus calyciflorus</name>
    <dbReference type="NCBI Taxonomy" id="104777"/>
    <lineage>
        <taxon>Eukaryota</taxon>
        <taxon>Metazoa</taxon>
        <taxon>Spiralia</taxon>
        <taxon>Gnathifera</taxon>
        <taxon>Rotifera</taxon>
        <taxon>Eurotatoria</taxon>
        <taxon>Monogononta</taxon>
        <taxon>Pseudotrocha</taxon>
        <taxon>Ploima</taxon>
        <taxon>Brachionidae</taxon>
        <taxon>Brachionus</taxon>
    </lineage>
</organism>
<dbReference type="PANTHER" id="PTHR45712:SF30">
    <property type="entry name" value="LRRNT DOMAIN-CONTAINING PROTEIN"/>
    <property type="match status" value="1"/>
</dbReference>
<evidence type="ECO:0000313" key="4">
    <source>
        <dbReference type="Proteomes" id="UP000663879"/>
    </source>
</evidence>
<keyword evidence="2" id="KW-0677">Repeat</keyword>
<evidence type="ECO:0000313" key="3">
    <source>
        <dbReference type="EMBL" id="CAF0863276.1"/>
    </source>
</evidence>
<keyword evidence="4" id="KW-1185">Reference proteome</keyword>